<organism evidence="1 2">
    <name type="scientific">Candidatus Gottesmanbacteria bacterium RIFCSPHIGHO2_01_FULL_39_10</name>
    <dbReference type="NCBI Taxonomy" id="1798375"/>
    <lineage>
        <taxon>Bacteria</taxon>
        <taxon>Candidatus Gottesmaniibacteriota</taxon>
    </lineage>
</organism>
<keyword evidence="1" id="KW-0489">Methyltransferase</keyword>
<dbReference type="GO" id="GO:0032259">
    <property type="term" value="P:methylation"/>
    <property type="evidence" value="ECO:0007669"/>
    <property type="project" value="UniProtKB-KW"/>
</dbReference>
<name>A0A1F5ZN49_9BACT</name>
<keyword evidence="1" id="KW-0808">Transferase</keyword>
<evidence type="ECO:0000313" key="2">
    <source>
        <dbReference type="Proteomes" id="UP000177383"/>
    </source>
</evidence>
<reference evidence="1 2" key="1">
    <citation type="journal article" date="2016" name="Nat. Commun.">
        <title>Thousands of microbial genomes shed light on interconnected biogeochemical processes in an aquifer system.</title>
        <authorList>
            <person name="Anantharaman K."/>
            <person name="Brown C.T."/>
            <person name="Hug L.A."/>
            <person name="Sharon I."/>
            <person name="Castelle C.J."/>
            <person name="Probst A.J."/>
            <person name="Thomas B.C."/>
            <person name="Singh A."/>
            <person name="Wilkins M.J."/>
            <person name="Karaoz U."/>
            <person name="Brodie E.L."/>
            <person name="Williams K.H."/>
            <person name="Hubbard S.S."/>
            <person name="Banfield J.F."/>
        </authorList>
    </citation>
    <scope>NUCLEOTIDE SEQUENCE [LARGE SCALE GENOMIC DNA]</scope>
</reference>
<accession>A0A1F5ZN49</accession>
<protein>
    <submittedName>
        <fullName evidence="1">16S rRNA (Cytosine(1402)-N(4))-methyltransferase</fullName>
    </submittedName>
</protein>
<dbReference type="STRING" id="1798375.A2773_01370"/>
<dbReference type="InterPro" id="IPR029063">
    <property type="entry name" value="SAM-dependent_MTases_sf"/>
</dbReference>
<dbReference type="InterPro" id="IPR002903">
    <property type="entry name" value="RsmH"/>
</dbReference>
<dbReference type="Pfam" id="PF01795">
    <property type="entry name" value="Methyltransf_5"/>
    <property type="match status" value="1"/>
</dbReference>
<comment type="caution">
    <text evidence="1">The sequence shown here is derived from an EMBL/GenBank/DDBJ whole genome shotgun (WGS) entry which is preliminary data.</text>
</comment>
<dbReference type="SUPFAM" id="SSF53335">
    <property type="entry name" value="S-adenosyl-L-methionine-dependent methyltransferases"/>
    <property type="match status" value="1"/>
</dbReference>
<sequence length="95" mass="10250">MHTPVLLQEVITGLNIKKNGLYIDATVGEGGHMLEIAKRGGKVLGIDLDEKQVQNLSYVILGRSEVTTPEPLLDSGRTFAESDSASLARMTNNIV</sequence>
<dbReference type="EMBL" id="MFJE01000050">
    <property type="protein sequence ID" value="OGG13512.1"/>
    <property type="molecule type" value="Genomic_DNA"/>
</dbReference>
<dbReference type="Gene3D" id="3.40.50.150">
    <property type="entry name" value="Vaccinia Virus protein VP39"/>
    <property type="match status" value="1"/>
</dbReference>
<proteinExistence type="predicted"/>
<gene>
    <name evidence="1" type="ORF">A2773_01370</name>
</gene>
<dbReference type="GO" id="GO:0008168">
    <property type="term" value="F:methyltransferase activity"/>
    <property type="evidence" value="ECO:0007669"/>
    <property type="project" value="UniProtKB-KW"/>
</dbReference>
<feature type="non-terminal residue" evidence="1">
    <location>
        <position position="95"/>
    </location>
</feature>
<evidence type="ECO:0000313" key="1">
    <source>
        <dbReference type="EMBL" id="OGG13512.1"/>
    </source>
</evidence>
<dbReference type="AlphaFoldDB" id="A0A1F5ZN49"/>
<dbReference type="Proteomes" id="UP000177383">
    <property type="component" value="Unassembled WGS sequence"/>
</dbReference>